<keyword evidence="1" id="KW-0143">Chaperone</keyword>
<dbReference type="Pfam" id="PF02613">
    <property type="entry name" value="Nitrate_red_del"/>
    <property type="match status" value="1"/>
</dbReference>
<dbReference type="AlphaFoldDB" id="A0AA86DX39"/>
<dbReference type="InterPro" id="IPR036411">
    <property type="entry name" value="TorD-like_sf"/>
</dbReference>
<dbReference type="EMBL" id="CP007201">
    <property type="protein sequence ID" value="AHJ11553.1"/>
    <property type="molecule type" value="Genomic_DNA"/>
</dbReference>
<reference evidence="2 3" key="1">
    <citation type="journal article" date="2014" name="Environ. Microbiol.">
        <title>Insights into organohalide respiration and the versatile catabolism of Sulfurospirillum multivorans gained from comparative genomics and physiological studies.</title>
        <authorList>
            <person name="Goris T."/>
            <person name="Schubert T."/>
            <person name="Gadkari J."/>
            <person name="Wubet T."/>
            <person name="Tarkka M."/>
            <person name="Buscot F."/>
            <person name="Adrian L."/>
            <person name="Diekert G."/>
        </authorList>
    </citation>
    <scope>NUCLEOTIDE SEQUENCE [LARGE SCALE GENOMIC DNA]</scope>
    <source>
        <strain evidence="3">DM 12446 / JCM 15788 / NBRC 109480</strain>
    </source>
</reference>
<dbReference type="InterPro" id="IPR050289">
    <property type="entry name" value="TorD/DmsD_chaperones"/>
</dbReference>
<dbReference type="RefSeq" id="WP_025343470.1">
    <property type="nucleotide sequence ID" value="NZ_CP007201.1"/>
</dbReference>
<evidence type="ECO:0000256" key="1">
    <source>
        <dbReference type="ARBA" id="ARBA00023186"/>
    </source>
</evidence>
<sequence>MKKLTYISDLDLILACRVYLYKSFYLLFSKALDTDDISFLTSNEFKKTFEIAENIYNNIDYYNFVINLANNFGNSQFKNRLQKEYTELMIGPHKLVAPPWESVYRKKENVIFTEYTLQVRSEYQKYNLLPKEYPHVSDDHIMFELNYMLYLAGLLCEDEKDVNVIGDSLLFLENHLLQWINLYANQLNESESIYIKQIAWHLSSFLIADKKFLQQYFS</sequence>
<dbReference type="Gene3D" id="1.10.3480.10">
    <property type="entry name" value="TorD-like"/>
    <property type="match status" value="1"/>
</dbReference>
<proteinExistence type="predicted"/>
<protein>
    <submittedName>
        <fullName evidence="2">Chaperone protein TorD</fullName>
    </submittedName>
</protein>
<name>A0AA86DX39_SULMK</name>
<evidence type="ECO:0000313" key="3">
    <source>
        <dbReference type="Proteomes" id="UP000019322"/>
    </source>
</evidence>
<dbReference type="InterPro" id="IPR020945">
    <property type="entry name" value="DMSO/NO3_reduct_chaperone"/>
</dbReference>
<dbReference type="PANTHER" id="PTHR34227">
    <property type="entry name" value="CHAPERONE PROTEIN YCDY"/>
    <property type="match status" value="1"/>
</dbReference>
<organism evidence="2 3">
    <name type="scientific">Sulfurospirillum multivorans (strain DM 12446 / JCM 15788 / NBRC 109480)</name>
    <dbReference type="NCBI Taxonomy" id="1150621"/>
    <lineage>
        <taxon>Bacteria</taxon>
        <taxon>Pseudomonadati</taxon>
        <taxon>Campylobacterota</taxon>
        <taxon>Epsilonproteobacteria</taxon>
        <taxon>Campylobacterales</taxon>
        <taxon>Sulfurospirillaceae</taxon>
        <taxon>Sulfurospirillum</taxon>
    </lineage>
</organism>
<dbReference type="PANTHER" id="PTHR34227:SF1">
    <property type="entry name" value="DIMETHYL SULFOXIDE REDUCTASE CHAPERONE-RELATED"/>
    <property type="match status" value="1"/>
</dbReference>
<accession>A0AA86DX39</accession>
<evidence type="ECO:0000313" key="2">
    <source>
        <dbReference type="EMBL" id="AHJ11553.1"/>
    </source>
</evidence>
<dbReference type="KEGG" id="smul:SMUL_0271"/>
<gene>
    <name evidence="2" type="ORF">SMUL_0271</name>
</gene>
<dbReference type="Proteomes" id="UP000019322">
    <property type="component" value="Chromosome"/>
</dbReference>
<dbReference type="SUPFAM" id="SSF89155">
    <property type="entry name" value="TorD-like"/>
    <property type="match status" value="1"/>
</dbReference>